<sequence length="155" mass="18578">MNDPESFRHFLNRECPRWDIRNNISRISRKPTGARFWFPKFKRYMTVEDYYFIQYGHDLRFPKGYVCRLLPAEYEEADCEIKPENLFPLEDNSPKNWFTLLPMCEGDRTMSERGQTVIYKGDIIPNIPTGPFAIEEMAKGLRIIYDYGQQRFEKD</sequence>
<organism evidence="2">
    <name type="scientific">Caenorhabditis remanei</name>
    <name type="common">Caenorhabditis vulgaris</name>
    <dbReference type="NCBI Taxonomy" id="31234"/>
    <lineage>
        <taxon>Eukaryota</taxon>
        <taxon>Metazoa</taxon>
        <taxon>Ecdysozoa</taxon>
        <taxon>Nematoda</taxon>
        <taxon>Chromadorea</taxon>
        <taxon>Rhabditida</taxon>
        <taxon>Rhabditina</taxon>
        <taxon>Rhabditomorpha</taxon>
        <taxon>Rhabditoidea</taxon>
        <taxon>Rhabditidae</taxon>
        <taxon>Peloderinae</taxon>
        <taxon>Caenorhabditis</taxon>
    </lineage>
</organism>
<dbReference type="SUPFAM" id="SSF101690">
    <property type="entry name" value="PAZ domain"/>
    <property type="match status" value="1"/>
</dbReference>
<dbReference type="Proteomes" id="UP000008281">
    <property type="component" value="Unassembled WGS sequence"/>
</dbReference>
<keyword evidence="2" id="KW-1185">Reference proteome</keyword>
<accession>E3NJ35</accession>
<dbReference type="InParanoid" id="E3NJ35"/>
<dbReference type="EMBL" id="DS268723">
    <property type="protein sequence ID" value="EFO99652.1"/>
    <property type="molecule type" value="Genomic_DNA"/>
</dbReference>
<evidence type="ECO:0000313" key="2">
    <source>
        <dbReference type="Proteomes" id="UP000008281"/>
    </source>
</evidence>
<protein>
    <submittedName>
        <fullName evidence="1">Uncharacterized protein</fullName>
    </submittedName>
</protein>
<dbReference type="HOGENOM" id="CLU_1697156_0_0_1"/>
<evidence type="ECO:0000313" key="1">
    <source>
        <dbReference type="EMBL" id="EFO99652.1"/>
    </source>
</evidence>
<dbReference type="InterPro" id="IPR036085">
    <property type="entry name" value="PAZ_dom_sf"/>
</dbReference>
<reference evidence="1" key="1">
    <citation type="submission" date="2007-07" db="EMBL/GenBank/DDBJ databases">
        <title>PCAP assembly of the Caenorhabditis remanei genome.</title>
        <authorList>
            <consortium name="The Caenorhabditis remanei Sequencing Consortium"/>
            <person name="Wilson R.K."/>
        </authorList>
    </citation>
    <scope>NUCLEOTIDE SEQUENCE [LARGE SCALE GENOMIC DNA]</scope>
    <source>
        <strain evidence="1">PB4641</strain>
    </source>
</reference>
<proteinExistence type="predicted"/>
<gene>
    <name evidence="1" type="ORF">CRE_24275</name>
</gene>
<name>E3NJ35_CAERE</name>
<dbReference type="AlphaFoldDB" id="E3NJ35"/>
<dbReference type="OrthoDB" id="5899739at2759"/>